<evidence type="ECO:0000313" key="5">
    <source>
        <dbReference type="Proteomes" id="UP000019277"/>
    </source>
</evidence>
<dbReference type="SUPFAM" id="SSF56399">
    <property type="entry name" value="ADP-ribosylation"/>
    <property type="match status" value="1"/>
</dbReference>
<dbReference type="AlphaFoldDB" id="W7JB20"/>
<feature type="region of interest" description="Disordered" evidence="1">
    <location>
        <begin position="511"/>
        <end position="551"/>
    </location>
</feature>
<dbReference type="EMBL" id="AYXG01000051">
    <property type="protein sequence ID" value="EWC63259.1"/>
    <property type="molecule type" value="Genomic_DNA"/>
</dbReference>
<feature type="region of interest" description="Disordered" evidence="1">
    <location>
        <begin position="1"/>
        <end position="34"/>
    </location>
</feature>
<evidence type="ECO:0000259" key="3">
    <source>
        <dbReference type="Pfam" id="PF22596"/>
    </source>
</evidence>
<dbReference type="OrthoDB" id="5524878at2"/>
<dbReference type="InterPro" id="IPR054695">
    <property type="entry name" value="Pierisin-like_dom"/>
</dbReference>
<feature type="region of interest" description="Disordered" evidence="1">
    <location>
        <begin position="235"/>
        <end position="360"/>
    </location>
</feature>
<evidence type="ECO:0000313" key="4">
    <source>
        <dbReference type="EMBL" id="EWC63259.1"/>
    </source>
</evidence>
<reference evidence="4 5" key="1">
    <citation type="journal article" date="2014" name="Genome Announc.">
        <title>Draft Genome Sequence of the Antitrypanosomally Active Sponge-Associated Bacterium Actinokineospora sp. Strain EG49.</title>
        <authorList>
            <person name="Harjes J."/>
            <person name="Ryu T."/>
            <person name="Abdelmohsen U.R."/>
            <person name="Moitinho-Silva L."/>
            <person name="Horn H."/>
            <person name="Ravasi T."/>
            <person name="Hentschel U."/>
        </authorList>
    </citation>
    <scope>NUCLEOTIDE SEQUENCE [LARGE SCALE GENOMIC DNA]</scope>
    <source>
        <strain evidence="4 5">EG49</strain>
    </source>
</reference>
<comment type="caution">
    <text evidence="4">The sequence shown here is derived from an EMBL/GenBank/DDBJ whole genome shotgun (WGS) entry which is preliminary data.</text>
</comment>
<evidence type="ECO:0000259" key="2">
    <source>
        <dbReference type="Pfam" id="PF15644"/>
    </source>
</evidence>
<dbReference type="InterPro" id="IPR028908">
    <property type="entry name" value="Tox-PL_dom"/>
</dbReference>
<dbReference type="Gene3D" id="3.90.210.10">
    <property type="entry name" value="Heat-Labile Enterotoxin, subunit A"/>
    <property type="match status" value="1"/>
</dbReference>
<name>W7JB20_9PSEU</name>
<dbReference type="eggNOG" id="COG1396">
    <property type="taxonomic scope" value="Bacteria"/>
</dbReference>
<organism evidence="4 5">
    <name type="scientific">Actinokineospora spheciospongiae</name>
    <dbReference type="NCBI Taxonomy" id="909613"/>
    <lineage>
        <taxon>Bacteria</taxon>
        <taxon>Bacillati</taxon>
        <taxon>Actinomycetota</taxon>
        <taxon>Actinomycetes</taxon>
        <taxon>Pseudonocardiales</taxon>
        <taxon>Pseudonocardiaceae</taxon>
        <taxon>Actinokineospora</taxon>
    </lineage>
</organism>
<dbReference type="RefSeq" id="WP_035279901.1">
    <property type="nucleotide sequence ID" value="NZ_AYXG01000051.1"/>
</dbReference>
<dbReference type="eggNOG" id="COG3087">
    <property type="taxonomic scope" value="Bacteria"/>
</dbReference>
<feature type="region of interest" description="Disordered" evidence="1">
    <location>
        <begin position="188"/>
        <end position="221"/>
    </location>
</feature>
<sequence>MPHLNYSEPVPVDHAPRDHDLSGYDPPGPGEHPRVQLEAIGPDTSGWEQVKRKVDDWADDGNVLYRGDSRPPSEIAREQGFGLKNPDGVVDIKKHVLGTTNAYVSTSKSVDIAARFGAKSEGYVYRVKAPGGTLTEETQARAGDQSGTQYREGEVLFPGGIHFSHVEGWHKTFADARGNVYLGEFEPNPHYTGGAREDAPAHPKGLEQPDQGHVPPPVAPPKHVLERQERERAIAEGRDPDAPADPAPAADPTPDPGASERDHTPIGGRFDPSLLDPDGEPTGDQHTDNQPTDGSRQPDSADTSADTTAHQDPAEPPPTPARSISAALDGLEGPGEPEGLARPGPPLTEPAVHSGVGDEQSRQAFLDEHFPGYGDINPHHADSGAADGHRTNCVEAMLADERRHHGEPAQAAPTRPEDVATDGRLSRVREALGGVWTSHRDFDAVASAVARTPEGARGAVAFRYTDADGHAIGHVVRVVHTPGGVAFADPQTGRLAELPAGATEVRLLSADHTDDTAHADVPDDGGYGRSPGERRDQAVDEVDAESGSTDPLRRALADTHDVARGYTVVDVAARTHDDLVAKVAADPGHRVVFPGRDGHSPALATRAPNPGCFDRHATEVVLSRAVVDVAEEAAARRAGGGPWRAALAARAERGRDQVRSWVAGDDPDPRFREVVDSLVRRGDEGAVEDVEERTRDLDPEARRRVWAEFDALPPVRERTECAARTGVGRS</sequence>
<feature type="domain" description="Pierisin-like" evidence="3">
    <location>
        <begin position="64"/>
        <end position="191"/>
    </location>
</feature>
<feature type="compositionally biased region" description="Basic and acidic residues" evidence="1">
    <location>
        <begin position="195"/>
        <end position="207"/>
    </location>
</feature>
<dbReference type="Pfam" id="PF22596">
    <property type="entry name" value="Scabin-like"/>
    <property type="match status" value="1"/>
</dbReference>
<dbReference type="STRING" id="909613.UO65_1473"/>
<feature type="domain" description="Tox-PL" evidence="2">
    <location>
        <begin position="391"/>
        <end position="493"/>
    </location>
</feature>
<gene>
    <name evidence="4" type="ORF">UO65_1473</name>
</gene>
<feature type="compositionally biased region" description="Polar residues" evidence="1">
    <location>
        <begin position="288"/>
        <end position="310"/>
    </location>
</feature>
<protein>
    <submittedName>
        <fullName evidence="4">Fibroin heavy chain (Fib-H) (H-fibroin)</fullName>
    </submittedName>
</protein>
<dbReference type="Proteomes" id="UP000019277">
    <property type="component" value="Unassembled WGS sequence"/>
</dbReference>
<dbReference type="Pfam" id="PF15644">
    <property type="entry name" value="Gln_amidase"/>
    <property type="match status" value="1"/>
</dbReference>
<feature type="compositionally biased region" description="Basic and acidic residues" evidence="1">
    <location>
        <begin position="511"/>
        <end position="521"/>
    </location>
</feature>
<feature type="compositionally biased region" description="Pro residues" evidence="1">
    <location>
        <begin position="243"/>
        <end position="255"/>
    </location>
</feature>
<accession>W7JB20</accession>
<proteinExistence type="predicted"/>
<evidence type="ECO:0000256" key="1">
    <source>
        <dbReference type="SAM" id="MobiDB-lite"/>
    </source>
</evidence>
<keyword evidence="5" id="KW-1185">Reference proteome</keyword>